<dbReference type="AlphaFoldDB" id="A0A7Z2V8N7"/>
<dbReference type="GO" id="GO:0015035">
    <property type="term" value="F:protein-disulfide reductase activity"/>
    <property type="evidence" value="ECO:0007669"/>
    <property type="project" value="TreeGrafter"/>
</dbReference>
<organism evidence="6 7">
    <name type="scientific">Xanthomonas campestris pv. badrii</name>
    <dbReference type="NCBI Taxonomy" id="149696"/>
    <lineage>
        <taxon>Bacteria</taxon>
        <taxon>Pseudomonadati</taxon>
        <taxon>Pseudomonadota</taxon>
        <taxon>Gammaproteobacteria</taxon>
        <taxon>Lysobacterales</taxon>
        <taxon>Lysobacteraceae</taxon>
        <taxon>Xanthomonas</taxon>
    </lineage>
</organism>
<accession>A0A7Z2V8N7</accession>
<dbReference type="Pfam" id="PF21352">
    <property type="entry name" value="Zn_ribbon_Thio2"/>
    <property type="match status" value="1"/>
</dbReference>
<dbReference type="RefSeq" id="WP_169705437.1">
    <property type="nucleotide sequence ID" value="NZ_CP051651.1"/>
</dbReference>
<dbReference type="Gene3D" id="2.30.30.380">
    <property type="entry name" value="Zn-finger domain of Sec23/24"/>
    <property type="match status" value="1"/>
</dbReference>
<evidence type="ECO:0000256" key="2">
    <source>
        <dbReference type="ARBA" id="ARBA00022982"/>
    </source>
</evidence>
<evidence type="ECO:0000259" key="5">
    <source>
        <dbReference type="PROSITE" id="PS51352"/>
    </source>
</evidence>
<evidence type="ECO:0000256" key="4">
    <source>
        <dbReference type="ARBA" id="ARBA00023284"/>
    </source>
</evidence>
<feature type="domain" description="Thioredoxin" evidence="5">
    <location>
        <begin position="41"/>
        <end position="146"/>
    </location>
</feature>
<dbReference type="Gene3D" id="3.40.30.10">
    <property type="entry name" value="Glutaredoxin"/>
    <property type="match status" value="1"/>
</dbReference>
<dbReference type="PROSITE" id="PS00194">
    <property type="entry name" value="THIOREDOXIN_1"/>
    <property type="match status" value="1"/>
</dbReference>
<keyword evidence="1" id="KW-0813">Transport</keyword>
<protein>
    <submittedName>
        <fullName evidence="6">Thioredoxin TrxC</fullName>
    </submittedName>
</protein>
<reference evidence="6 7" key="2">
    <citation type="submission" date="2020-04" db="EMBL/GenBank/DDBJ databases">
        <authorList>
            <person name="Fomenkov A."/>
            <person name="Anton B.P."/>
            <person name="Roberts R.J."/>
        </authorList>
    </citation>
    <scope>NUCLEOTIDE SEQUENCE [LARGE SCALE GENOMIC DNA]</scope>
    <source>
        <strain evidence="6 7">NEB122</strain>
    </source>
</reference>
<dbReference type="CDD" id="cd02947">
    <property type="entry name" value="TRX_family"/>
    <property type="match status" value="1"/>
</dbReference>
<dbReference type="InterPro" id="IPR013766">
    <property type="entry name" value="Thioredoxin_domain"/>
</dbReference>
<evidence type="ECO:0000256" key="3">
    <source>
        <dbReference type="ARBA" id="ARBA00023157"/>
    </source>
</evidence>
<proteinExistence type="predicted"/>
<keyword evidence="2" id="KW-0249">Electron transport</keyword>
<dbReference type="PANTHER" id="PTHR45663">
    <property type="entry name" value="GEO12009P1"/>
    <property type="match status" value="1"/>
</dbReference>
<dbReference type="GO" id="GO:0005829">
    <property type="term" value="C:cytosol"/>
    <property type="evidence" value="ECO:0007669"/>
    <property type="project" value="TreeGrafter"/>
</dbReference>
<dbReference type="InterPro" id="IPR036249">
    <property type="entry name" value="Thioredoxin-like_sf"/>
</dbReference>
<dbReference type="PRINTS" id="PR00421">
    <property type="entry name" value="THIOREDOXIN"/>
</dbReference>
<reference evidence="6 7" key="1">
    <citation type="submission" date="2020-04" db="EMBL/GenBank/DDBJ databases">
        <title>Genome-Wide Identification of 5-Methylcytosine Sites in Bacterial Genomes By High-Throughput Sequencing of MspJI Restriction Fragments.</title>
        <authorList>
            <person name="Wu V."/>
        </authorList>
    </citation>
    <scope>NUCLEOTIDE SEQUENCE [LARGE SCALE GENOMIC DNA]</scope>
    <source>
        <strain evidence="6 7">NEB122</strain>
    </source>
</reference>
<sequence length="161" mass="17087">MTDAPLLIACPSCASMNRIARARLHDAPNCGHCHRSLFLGAPVALSAVDFDKHAVRSDLPLVVDFWAPWCGPCLSMAPQYATAAATLEPQVRLAKVDTDLHPTLGTRFGIRSIPTLLVLRGGHEIGRHSGAVSSAQIVTWVRSVLSQGRDDNASGASTPLA</sequence>
<dbReference type="Pfam" id="PF00085">
    <property type="entry name" value="Thioredoxin"/>
    <property type="match status" value="1"/>
</dbReference>
<evidence type="ECO:0000313" key="6">
    <source>
        <dbReference type="EMBL" id="QJD67099.1"/>
    </source>
</evidence>
<dbReference type="InterPro" id="IPR017937">
    <property type="entry name" value="Thioredoxin_CS"/>
</dbReference>
<evidence type="ECO:0000313" key="7">
    <source>
        <dbReference type="Proteomes" id="UP000503498"/>
    </source>
</evidence>
<gene>
    <name evidence="6" type="primary">trxC</name>
    <name evidence="6" type="ORF">HG421_04790</name>
</gene>
<dbReference type="Proteomes" id="UP000503498">
    <property type="component" value="Chromosome"/>
</dbReference>
<dbReference type="NCBIfam" id="NF008229">
    <property type="entry name" value="PRK10996.1"/>
    <property type="match status" value="1"/>
</dbReference>
<dbReference type="PANTHER" id="PTHR45663:SF11">
    <property type="entry name" value="GEO12009P1"/>
    <property type="match status" value="1"/>
</dbReference>
<evidence type="ECO:0000256" key="1">
    <source>
        <dbReference type="ARBA" id="ARBA00022448"/>
    </source>
</evidence>
<dbReference type="PROSITE" id="PS51352">
    <property type="entry name" value="THIOREDOXIN_2"/>
    <property type="match status" value="1"/>
</dbReference>
<name>A0A7Z2V8N7_XANCA</name>
<keyword evidence="3" id="KW-1015">Disulfide bond</keyword>
<dbReference type="EMBL" id="CP051651">
    <property type="protein sequence ID" value="QJD67099.1"/>
    <property type="molecule type" value="Genomic_DNA"/>
</dbReference>
<dbReference type="InterPro" id="IPR049299">
    <property type="entry name" value="Thio2_N"/>
</dbReference>
<dbReference type="GO" id="GO:0045454">
    <property type="term" value="P:cell redox homeostasis"/>
    <property type="evidence" value="ECO:0007669"/>
    <property type="project" value="TreeGrafter"/>
</dbReference>
<dbReference type="SUPFAM" id="SSF52833">
    <property type="entry name" value="Thioredoxin-like"/>
    <property type="match status" value="1"/>
</dbReference>
<keyword evidence="4" id="KW-0676">Redox-active center</keyword>